<organism evidence="1 2">
    <name type="scientific">Aspergillus granulosus</name>
    <dbReference type="NCBI Taxonomy" id="176169"/>
    <lineage>
        <taxon>Eukaryota</taxon>
        <taxon>Fungi</taxon>
        <taxon>Dikarya</taxon>
        <taxon>Ascomycota</taxon>
        <taxon>Pezizomycotina</taxon>
        <taxon>Eurotiomycetes</taxon>
        <taxon>Eurotiomycetidae</taxon>
        <taxon>Eurotiales</taxon>
        <taxon>Aspergillaceae</taxon>
        <taxon>Aspergillus</taxon>
        <taxon>Aspergillus subgen. Nidulantes</taxon>
    </lineage>
</organism>
<protein>
    <submittedName>
        <fullName evidence="1">Uncharacterized protein</fullName>
    </submittedName>
</protein>
<feature type="non-terminal residue" evidence="1">
    <location>
        <position position="1"/>
    </location>
</feature>
<evidence type="ECO:0000313" key="1">
    <source>
        <dbReference type="EMBL" id="KAL2814770.1"/>
    </source>
</evidence>
<dbReference type="Proteomes" id="UP001610334">
    <property type="component" value="Unassembled WGS sequence"/>
</dbReference>
<reference evidence="1 2" key="1">
    <citation type="submission" date="2024-07" db="EMBL/GenBank/DDBJ databases">
        <title>Section-level genome sequencing and comparative genomics of Aspergillus sections Usti and Cavernicolus.</title>
        <authorList>
            <consortium name="Lawrence Berkeley National Laboratory"/>
            <person name="Nybo J.L."/>
            <person name="Vesth T.C."/>
            <person name="Theobald S."/>
            <person name="Frisvad J.C."/>
            <person name="Larsen T.O."/>
            <person name="Kjaerboelling I."/>
            <person name="Rothschild-Mancinelli K."/>
            <person name="Lyhne E.K."/>
            <person name="Kogle M.E."/>
            <person name="Barry K."/>
            <person name="Clum A."/>
            <person name="Na H."/>
            <person name="Ledsgaard L."/>
            <person name="Lin J."/>
            <person name="Lipzen A."/>
            <person name="Kuo A."/>
            <person name="Riley R."/>
            <person name="Mondo S."/>
            <person name="Labutti K."/>
            <person name="Haridas S."/>
            <person name="Pangalinan J."/>
            <person name="Salamov A.A."/>
            <person name="Simmons B.A."/>
            <person name="Magnuson J.K."/>
            <person name="Chen J."/>
            <person name="Drula E."/>
            <person name="Henrissat B."/>
            <person name="Wiebenga A."/>
            <person name="Lubbers R.J."/>
            <person name="Gomes A.C."/>
            <person name="Makela M.R."/>
            <person name="Stajich J."/>
            <person name="Grigoriev I.V."/>
            <person name="Mortensen U.H."/>
            <person name="De Vries R.P."/>
            <person name="Baker S.E."/>
            <person name="Andersen M.R."/>
        </authorList>
    </citation>
    <scope>NUCLEOTIDE SEQUENCE [LARGE SCALE GENOMIC DNA]</scope>
    <source>
        <strain evidence="1 2">CBS 588.65</strain>
    </source>
</reference>
<dbReference type="EMBL" id="JBFXLT010000031">
    <property type="protein sequence ID" value="KAL2814770.1"/>
    <property type="molecule type" value="Genomic_DNA"/>
</dbReference>
<name>A0ABR4HHH0_9EURO</name>
<proteinExistence type="predicted"/>
<accession>A0ABR4HHH0</accession>
<comment type="caution">
    <text evidence="1">The sequence shown here is derived from an EMBL/GenBank/DDBJ whole genome shotgun (WGS) entry which is preliminary data.</text>
</comment>
<keyword evidence="2" id="KW-1185">Reference proteome</keyword>
<sequence>ILETLGSGLFGRASCLGPCASGLFSLRRKLTSWRHTGVLKGPLFNSAGESGRTGAFDEGARWRPGRLFDNPD</sequence>
<gene>
    <name evidence="1" type="ORF">BJX63DRAFT_391490</name>
</gene>
<evidence type="ECO:0000313" key="2">
    <source>
        <dbReference type="Proteomes" id="UP001610334"/>
    </source>
</evidence>